<accession>A0A7C2BJT1</accession>
<dbReference type="GO" id="GO:1901605">
    <property type="term" value="P:alpha-amino acid metabolic process"/>
    <property type="evidence" value="ECO:0007669"/>
    <property type="project" value="TreeGrafter"/>
</dbReference>
<organism evidence="8">
    <name type="scientific">Thermosphaera aggregans</name>
    <dbReference type="NCBI Taxonomy" id="54254"/>
    <lineage>
        <taxon>Archaea</taxon>
        <taxon>Thermoproteota</taxon>
        <taxon>Thermoprotei</taxon>
        <taxon>Desulfurococcales</taxon>
        <taxon>Desulfurococcaceae</taxon>
        <taxon>Thermosphaera</taxon>
    </lineage>
</organism>
<comment type="subunit">
    <text evidence="3">Homodimer.</text>
</comment>
<comment type="cofactor">
    <cofactor evidence="1">
        <name>pyridoxal 5'-phosphate</name>
        <dbReference type="ChEBI" id="CHEBI:597326"/>
    </cofactor>
</comment>
<dbReference type="InterPro" id="IPR004839">
    <property type="entry name" value="Aminotransferase_I/II_large"/>
</dbReference>
<dbReference type="PANTHER" id="PTHR42790:SF19">
    <property type="entry name" value="KYNURENINE_ALPHA-AMINOADIPATE AMINOTRANSFERASE, MITOCHONDRIAL"/>
    <property type="match status" value="1"/>
</dbReference>
<dbReference type="AlphaFoldDB" id="A0A7C2BJT1"/>
<keyword evidence="5 8" id="KW-0808">Transferase</keyword>
<dbReference type="GO" id="GO:0030170">
    <property type="term" value="F:pyridoxal phosphate binding"/>
    <property type="evidence" value="ECO:0007669"/>
    <property type="project" value="InterPro"/>
</dbReference>
<protein>
    <submittedName>
        <fullName evidence="8">PLP-dependent aminotransferase family protein</fullName>
    </submittedName>
</protein>
<evidence type="ECO:0000256" key="6">
    <source>
        <dbReference type="ARBA" id="ARBA00022898"/>
    </source>
</evidence>
<gene>
    <name evidence="8" type="ORF">ENP55_00375</name>
</gene>
<dbReference type="GO" id="GO:0008483">
    <property type="term" value="F:transaminase activity"/>
    <property type="evidence" value="ECO:0007669"/>
    <property type="project" value="UniProtKB-KW"/>
</dbReference>
<dbReference type="Gene3D" id="3.40.640.10">
    <property type="entry name" value="Type I PLP-dependent aspartate aminotransferase-like (Major domain)"/>
    <property type="match status" value="1"/>
</dbReference>
<evidence type="ECO:0000256" key="4">
    <source>
        <dbReference type="ARBA" id="ARBA00022576"/>
    </source>
</evidence>
<evidence type="ECO:0000259" key="7">
    <source>
        <dbReference type="Pfam" id="PF00155"/>
    </source>
</evidence>
<proteinExistence type="inferred from homology"/>
<evidence type="ECO:0000256" key="1">
    <source>
        <dbReference type="ARBA" id="ARBA00001933"/>
    </source>
</evidence>
<dbReference type="Pfam" id="PF00155">
    <property type="entry name" value="Aminotran_1_2"/>
    <property type="match status" value="1"/>
</dbReference>
<evidence type="ECO:0000256" key="2">
    <source>
        <dbReference type="ARBA" id="ARBA00007441"/>
    </source>
</evidence>
<keyword evidence="4 8" id="KW-0032">Aminotransferase</keyword>
<dbReference type="CDD" id="cd00609">
    <property type="entry name" value="AAT_like"/>
    <property type="match status" value="1"/>
</dbReference>
<dbReference type="FunFam" id="3.40.640.10:FF:000053">
    <property type="entry name" value="Aminotransferase, class I"/>
    <property type="match status" value="1"/>
</dbReference>
<comment type="similarity">
    <text evidence="2">Belongs to the class-I pyridoxal-phosphate-dependent aminotransferase family.</text>
</comment>
<dbReference type="InterPro" id="IPR015424">
    <property type="entry name" value="PyrdxlP-dep_Trfase"/>
</dbReference>
<comment type="caution">
    <text evidence="8">The sequence shown here is derived from an EMBL/GenBank/DDBJ whole genome shotgun (WGS) entry which is preliminary data.</text>
</comment>
<name>A0A7C2BJT1_9CREN</name>
<dbReference type="SUPFAM" id="SSF53383">
    <property type="entry name" value="PLP-dependent transferases"/>
    <property type="match status" value="1"/>
</dbReference>
<dbReference type="EMBL" id="DSJT01000003">
    <property type="protein sequence ID" value="HEF86774.1"/>
    <property type="molecule type" value="Genomic_DNA"/>
</dbReference>
<dbReference type="InterPro" id="IPR050859">
    <property type="entry name" value="Class-I_PLP-dep_aminotransf"/>
</dbReference>
<dbReference type="PANTHER" id="PTHR42790">
    <property type="entry name" value="AMINOTRANSFERASE"/>
    <property type="match status" value="1"/>
</dbReference>
<feature type="domain" description="Aminotransferase class I/classII large" evidence="7">
    <location>
        <begin position="49"/>
        <end position="399"/>
    </location>
</feature>
<dbReference type="InterPro" id="IPR015422">
    <property type="entry name" value="PyrdxlP-dep_Trfase_small"/>
</dbReference>
<reference evidence="8" key="1">
    <citation type="journal article" date="2020" name="mSystems">
        <title>Genome- and Community-Level Interaction Insights into Carbon Utilization and Element Cycling Functions of Hydrothermarchaeota in Hydrothermal Sediment.</title>
        <authorList>
            <person name="Zhou Z."/>
            <person name="Liu Y."/>
            <person name="Xu W."/>
            <person name="Pan J."/>
            <person name="Luo Z.H."/>
            <person name="Li M."/>
        </authorList>
    </citation>
    <scope>NUCLEOTIDE SEQUENCE [LARGE SCALE GENOMIC DNA]</scope>
    <source>
        <strain evidence="8">SpSt-23</strain>
    </source>
</reference>
<dbReference type="InterPro" id="IPR015421">
    <property type="entry name" value="PyrdxlP-dep_Trfase_major"/>
</dbReference>
<dbReference type="Gene3D" id="3.90.1150.10">
    <property type="entry name" value="Aspartate Aminotransferase, domain 1"/>
    <property type="match status" value="1"/>
</dbReference>
<evidence type="ECO:0000256" key="3">
    <source>
        <dbReference type="ARBA" id="ARBA00011738"/>
    </source>
</evidence>
<keyword evidence="6" id="KW-0663">Pyridoxal phosphate</keyword>
<sequence>MVLPEFTKYYSELAKKIKASEIRELLALIRERKDVISFAGGIPDPAIFPKEKLAEIAKFVIETYGDDALQYSETKGIIEVRETLSDFVLRYRYITADAEDIIITTGSQSALDIISRTLVNPGDVVITENPTYLAALGAFKNSGAKIVGIPIDDKGIKTDVLEQKLKTLVENGERVKFIYVIPVGQNPAGTTMDKDRKQHLLEIASKYDILVVEDDPYSYIIFEPNVEVASLKSMDSENRVIYISTVSKILAPGLRIGWIITHHELIRKFELIKQYIDLHSPTLNQYIVAEAIKRGVIMETVAKAVPRYRKKRDTMIKAIEEEMGEMVRFYKPVGGLFIFTYVMNDKFYADLLLEKALKEYKVAYVPGGSFHPDGSGRNSMRLNFSYPSEEQIMEGIRRLGLFVRSSVG</sequence>
<evidence type="ECO:0000313" key="8">
    <source>
        <dbReference type="EMBL" id="HEF86774.1"/>
    </source>
</evidence>
<evidence type="ECO:0000256" key="5">
    <source>
        <dbReference type="ARBA" id="ARBA00022679"/>
    </source>
</evidence>